<proteinExistence type="predicted"/>
<accession>A0A7S4EP08</accession>
<organism evidence="2">
    <name type="scientific">Pseudo-nitzschia australis</name>
    <dbReference type="NCBI Taxonomy" id="44445"/>
    <lineage>
        <taxon>Eukaryota</taxon>
        <taxon>Sar</taxon>
        <taxon>Stramenopiles</taxon>
        <taxon>Ochrophyta</taxon>
        <taxon>Bacillariophyta</taxon>
        <taxon>Bacillariophyceae</taxon>
        <taxon>Bacillariophycidae</taxon>
        <taxon>Bacillariales</taxon>
        <taxon>Bacillariaceae</taxon>
        <taxon>Pseudo-nitzschia</taxon>
    </lineage>
</organism>
<evidence type="ECO:0000256" key="1">
    <source>
        <dbReference type="SAM" id="MobiDB-lite"/>
    </source>
</evidence>
<dbReference type="AlphaFoldDB" id="A0A7S4EP08"/>
<gene>
    <name evidence="2" type="ORF">PAUS00366_LOCUS18390</name>
</gene>
<sequence length="302" mass="32272">MPTGAPSTSSRSGSPSYRSLEALLPELTFEIVTVVDDVFSFASLLEQHNSNNIANSNANNIANSNSIANNYDDYDDLNAFFRDFFVDLLVASRVVSTSALDSVDLGIQFLPSQRKTRKITGTTEAEASGSAMSPWLSGSRTAANAAAATAATATLAGNPNDTPMRIVIDGTMIYRLDNHNQNQNQNVLLLEDKISHTLAVYFSFWSTDEMTTRLEDYGFKDPRITAVWVDDKVILVADKADKPNANANANATPATNANDNDNKNINTAAAMASPGNQRQSTSTTPAVGSALLGLLLLSILAA</sequence>
<protein>
    <submittedName>
        <fullName evidence="2">Uncharacterized protein</fullName>
    </submittedName>
</protein>
<evidence type="ECO:0000313" key="2">
    <source>
        <dbReference type="EMBL" id="CAE0725633.1"/>
    </source>
</evidence>
<reference evidence="2" key="1">
    <citation type="submission" date="2021-01" db="EMBL/GenBank/DDBJ databases">
        <authorList>
            <person name="Corre E."/>
            <person name="Pelletier E."/>
            <person name="Niang G."/>
            <person name="Scheremetjew M."/>
            <person name="Finn R."/>
            <person name="Kale V."/>
            <person name="Holt S."/>
            <person name="Cochrane G."/>
            <person name="Meng A."/>
            <person name="Brown T."/>
            <person name="Cohen L."/>
        </authorList>
    </citation>
    <scope>NUCLEOTIDE SEQUENCE</scope>
    <source>
        <strain evidence="2">10249 10 AB</strain>
    </source>
</reference>
<name>A0A7S4EP08_9STRA</name>
<dbReference type="EMBL" id="HBIX01027069">
    <property type="protein sequence ID" value="CAE0725633.1"/>
    <property type="molecule type" value="Transcribed_RNA"/>
</dbReference>
<feature type="region of interest" description="Disordered" evidence="1">
    <location>
        <begin position="244"/>
        <end position="267"/>
    </location>
</feature>